<name>A0A7G9L8G9_9FLAO</name>
<dbReference type="AlphaFoldDB" id="A0A7G9L8G9"/>
<gene>
    <name evidence="1" type="ORF">H9W90_12050</name>
</gene>
<evidence type="ECO:0000313" key="2">
    <source>
        <dbReference type="Proteomes" id="UP000515808"/>
    </source>
</evidence>
<dbReference type="EMBL" id="CP060695">
    <property type="protein sequence ID" value="QNM84918.1"/>
    <property type="molecule type" value="Genomic_DNA"/>
</dbReference>
<evidence type="ECO:0000313" key="1">
    <source>
        <dbReference type="EMBL" id="QNM84918.1"/>
    </source>
</evidence>
<sequence>MDKLSEQYLKGFNYAYLLAEHNPKLIEQIIKTTNSNDFMLGLNDGKSSFDKKRVKSRTQEINKLLSKKQRSQDIDFER</sequence>
<protein>
    <submittedName>
        <fullName evidence="1">Uncharacterized protein</fullName>
    </submittedName>
</protein>
<keyword evidence="2" id="KW-1185">Reference proteome</keyword>
<dbReference type="Proteomes" id="UP000515808">
    <property type="component" value="Chromosome"/>
</dbReference>
<organism evidence="1 2">
    <name type="scientific">Polaribacter pectinis</name>
    <dbReference type="NCBI Taxonomy" id="2738844"/>
    <lineage>
        <taxon>Bacteria</taxon>
        <taxon>Pseudomonadati</taxon>
        <taxon>Bacteroidota</taxon>
        <taxon>Flavobacteriia</taxon>
        <taxon>Flavobacteriales</taxon>
        <taxon>Flavobacteriaceae</taxon>
    </lineage>
</organism>
<dbReference type="KEGG" id="ppec:H9W90_12050"/>
<accession>A0A7G9L8G9</accession>
<reference evidence="1 2" key="1">
    <citation type="submission" date="2020-08" db="EMBL/GenBank/DDBJ databases">
        <title>Polaribacter sp. L12M9 isolated from gut of the Korean scallop.</title>
        <authorList>
            <person name="Jeong Y.S."/>
        </authorList>
    </citation>
    <scope>NUCLEOTIDE SEQUENCE [LARGE SCALE GENOMIC DNA]</scope>
    <source>
        <strain evidence="1 2">L12M9</strain>
    </source>
</reference>
<proteinExistence type="predicted"/>
<dbReference type="RefSeq" id="WP_187481838.1">
    <property type="nucleotide sequence ID" value="NZ_CP060695.1"/>
</dbReference>